<sequence>MDNTKEATEKLISLYRHDFLNILQVVGGMAQLNKTDKLMIYIRKASEEVQQFGRFIGCGDPRLALMIYETLLENVAGNYVLQITGTLAVLPDNVLPALEQTLQPVRALLEELGECTLSVAIHGSDSKLQIYIINDANTEVDWQPVLEQAQLHGLQAEVLAKKNELVLCLDKLGPASEK</sequence>
<keyword evidence="2" id="KW-0808">Transferase</keyword>
<dbReference type="InterPro" id="IPR039506">
    <property type="entry name" value="SPOB_a"/>
</dbReference>
<evidence type="ECO:0000313" key="6">
    <source>
        <dbReference type="Proteomes" id="UP000006443"/>
    </source>
</evidence>
<dbReference type="InterPro" id="IPR016120">
    <property type="entry name" value="Sig_transdc_His_kin_SpoOB"/>
</dbReference>
<feature type="domain" description="SpoOB alpha-helical" evidence="4">
    <location>
        <begin position="8"/>
        <end position="55"/>
    </location>
</feature>
<organism evidence="5 6">
    <name type="scientific">Dethiobacter alkaliphilus AHT 1</name>
    <dbReference type="NCBI Taxonomy" id="555088"/>
    <lineage>
        <taxon>Bacteria</taxon>
        <taxon>Bacillati</taxon>
        <taxon>Bacillota</taxon>
        <taxon>Dethiobacteria</taxon>
        <taxon>Dethiobacterales</taxon>
        <taxon>Dethiobacteraceae</taxon>
        <taxon>Dethiobacter</taxon>
    </lineage>
</organism>
<accession>C0GEU8</accession>
<keyword evidence="6" id="KW-1185">Reference proteome</keyword>
<keyword evidence="3 5" id="KW-0418">Kinase</keyword>
<comment type="caution">
    <text evidence="5">The sequence shown here is derived from an EMBL/GenBank/DDBJ whole genome shotgun (WGS) entry which is preliminary data.</text>
</comment>
<dbReference type="Proteomes" id="UP000006443">
    <property type="component" value="Unassembled WGS sequence"/>
</dbReference>
<dbReference type="Gene3D" id="1.10.287.130">
    <property type="match status" value="1"/>
</dbReference>
<gene>
    <name evidence="5" type="ORF">DealDRAFT_1007</name>
</gene>
<evidence type="ECO:0000256" key="1">
    <source>
        <dbReference type="ARBA" id="ARBA00022553"/>
    </source>
</evidence>
<evidence type="ECO:0000259" key="4">
    <source>
        <dbReference type="Pfam" id="PF14689"/>
    </source>
</evidence>
<reference evidence="5 6" key="1">
    <citation type="submission" date="2009-02" db="EMBL/GenBank/DDBJ databases">
        <title>Sequencing of the draft genome and assembly of Dethiobacter alkaliphilus AHT 1.</title>
        <authorList>
            <consortium name="US DOE Joint Genome Institute (JGI-PGF)"/>
            <person name="Lucas S."/>
            <person name="Copeland A."/>
            <person name="Lapidus A."/>
            <person name="Glavina del Rio T."/>
            <person name="Dalin E."/>
            <person name="Tice H."/>
            <person name="Bruce D."/>
            <person name="Goodwin L."/>
            <person name="Pitluck S."/>
            <person name="Larimer F."/>
            <person name="Land M.L."/>
            <person name="Hauser L."/>
            <person name="Muyzer G."/>
        </authorList>
    </citation>
    <scope>NUCLEOTIDE SEQUENCE [LARGE SCALE GENOMIC DNA]</scope>
    <source>
        <strain evidence="5 6">AHT 1</strain>
    </source>
</reference>
<name>C0GEU8_DETAL</name>
<dbReference type="STRING" id="555088.DealDRAFT_1007"/>
<dbReference type="RefSeq" id="WP_008515449.1">
    <property type="nucleotide sequence ID" value="NZ_ACJM01000004.1"/>
</dbReference>
<dbReference type="GO" id="GO:0000155">
    <property type="term" value="F:phosphorelay sensor kinase activity"/>
    <property type="evidence" value="ECO:0007669"/>
    <property type="project" value="InterPro"/>
</dbReference>
<evidence type="ECO:0000256" key="3">
    <source>
        <dbReference type="ARBA" id="ARBA00022777"/>
    </source>
</evidence>
<evidence type="ECO:0000256" key="2">
    <source>
        <dbReference type="ARBA" id="ARBA00022679"/>
    </source>
</evidence>
<keyword evidence="1" id="KW-0597">Phosphoprotein</keyword>
<evidence type="ECO:0000313" key="5">
    <source>
        <dbReference type="EMBL" id="EEG78130.1"/>
    </source>
</evidence>
<protein>
    <submittedName>
        <fullName evidence="5">Signal transduction histidine kinase regulating citrate/malate metabolism</fullName>
    </submittedName>
</protein>
<dbReference type="OrthoDB" id="1634477at2"/>
<dbReference type="Pfam" id="PF14689">
    <property type="entry name" value="SPOB_a"/>
    <property type="match status" value="1"/>
</dbReference>
<dbReference type="SUPFAM" id="SSF55890">
    <property type="entry name" value="Sporulation response regulatory protein Spo0B"/>
    <property type="match status" value="1"/>
</dbReference>
<dbReference type="AlphaFoldDB" id="C0GEU8"/>
<dbReference type="eggNOG" id="COG3290">
    <property type="taxonomic scope" value="Bacteria"/>
</dbReference>
<proteinExistence type="predicted"/>
<dbReference type="EMBL" id="ACJM01000004">
    <property type="protein sequence ID" value="EEG78130.1"/>
    <property type="molecule type" value="Genomic_DNA"/>
</dbReference>